<reference evidence="2 3" key="1">
    <citation type="submission" date="2017-04" db="EMBL/GenBank/DDBJ databases">
        <title>Unexpected and diverse lifestyles within the genus Limnohabitans.</title>
        <authorList>
            <person name="Kasalicky V."/>
            <person name="Mehrshad M."/>
            <person name="Andrei S.-A."/>
            <person name="Salcher M."/>
            <person name="Kratochvilova H."/>
            <person name="Simek K."/>
            <person name="Ghai R."/>
        </authorList>
    </citation>
    <scope>NUCLEOTIDE SEQUENCE [LARGE SCALE GENOMIC DNA]</scope>
    <source>
        <strain evidence="2 3">MWH-C5</strain>
    </source>
</reference>
<organism evidence="2 3">
    <name type="scientific">Limnohabitans curvus</name>
    <dbReference type="NCBI Taxonomy" id="323423"/>
    <lineage>
        <taxon>Bacteria</taxon>
        <taxon>Pseudomonadati</taxon>
        <taxon>Pseudomonadota</taxon>
        <taxon>Betaproteobacteria</taxon>
        <taxon>Burkholderiales</taxon>
        <taxon>Comamonadaceae</taxon>
        <taxon>Limnohabitans</taxon>
    </lineage>
</organism>
<dbReference type="EMBL" id="NESP01000001">
    <property type="protein sequence ID" value="PUE59706.1"/>
    <property type="molecule type" value="Genomic_DNA"/>
</dbReference>
<name>A0A315EP65_9BURK</name>
<dbReference type="Proteomes" id="UP000251341">
    <property type="component" value="Unassembled WGS sequence"/>
</dbReference>
<feature type="region of interest" description="Disordered" evidence="1">
    <location>
        <begin position="67"/>
        <end position="145"/>
    </location>
</feature>
<dbReference type="AlphaFoldDB" id="A0A315EP65"/>
<protein>
    <submittedName>
        <fullName evidence="2">Uncharacterized protein</fullName>
    </submittedName>
</protein>
<evidence type="ECO:0000256" key="1">
    <source>
        <dbReference type="SAM" id="MobiDB-lite"/>
    </source>
</evidence>
<proteinExistence type="predicted"/>
<evidence type="ECO:0000313" key="2">
    <source>
        <dbReference type="EMBL" id="PUE59706.1"/>
    </source>
</evidence>
<comment type="caution">
    <text evidence="2">The sequence shown here is derived from an EMBL/GenBank/DDBJ whole genome shotgun (WGS) entry which is preliminary data.</text>
</comment>
<keyword evidence="3" id="KW-1185">Reference proteome</keyword>
<gene>
    <name evidence="2" type="ORF">B9Z44_09025</name>
</gene>
<evidence type="ECO:0000313" key="3">
    <source>
        <dbReference type="Proteomes" id="UP000251341"/>
    </source>
</evidence>
<accession>A0A315EP65</accession>
<feature type="compositionally biased region" description="Low complexity" evidence="1">
    <location>
        <begin position="73"/>
        <end position="84"/>
    </location>
</feature>
<sequence>MSADELQQLEQLIYANVYKALATYQQQQRLAVIQRQQDSTSTVKPQATKRKKQLASKVKRIAHVAVPKPLPQPQQQATPQPSIPKSYNPIKTAKPLPAPTRAAIKQPNVNQGENVRALGNVDQRGRAMLPKHQRDTPIWDLVNKQ</sequence>